<dbReference type="CDD" id="cd06261">
    <property type="entry name" value="TM_PBP2"/>
    <property type="match status" value="1"/>
</dbReference>
<accession>A0ABV9F9X8</accession>
<keyword evidence="3" id="KW-1003">Cell membrane</keyword>
<evidence type="ECO:0000313" key="9">
    <source>
        <dbReference type="EMBL" id="MFC4598770.1"/>
    </source>
</evidence>
<keyword evidence="5 7" id="KW-1133">Transmembrane helix</keyword>
<evidence type="ECO:0000256" key="6">
    <source>
        <dbReference type="ARBA" id="ARBA00023136"/>
    </source>
</evidence>
<evidence type="ECO:0000256" key="3">
    <source>
        <dbReference type="ARBA" id="ARBA00022475"/>
    </source>
</evidence>
<evidence type="ECO:0000256" key="7">
    <source>
        <dbReference type="RuleBase" id="RU363032"/>
    </source>
</evidence>
<dbReference type="PROSITE" id="PS50928">
    <property type="entry name" value="ABC_TM1"/>
    <property type="match status" value="1"/>
</dbReference>
<evidence type="ECO:0000256" key="5">
    <source>
        <dbReference type="ARBA" id="ARBA00022989"/>
    </source>
</evidence>
<dbReference type="InterPro" id="IPR000515">
    <property type="entry name" value="MetI-like"/>
</dbReference>
<sequence>MPHNQSSKGRFQRNRELFLLSVPALLYKLLFFYLPLVFLIIAFKNYRYDLGLWGSAWVGFENFKFFFVSNAGWLVTRNTVLYNLAFMALTTVCALALAVGLNELKRRWVKLHQTVLFLPYFLSWVVVGYIVLGFLDHQNGVANQLLLGWGSQPVSWYRQAEYWPFILVLVHLWKSIGFATLIYFSGILGIDSSYYEAARIDGASRPQMVLRITLPLLTPLVVILLIIEMGKIFRADFGMFYFVPNDVSFLYNATDVIDTYVYRSLRVVGNLGMSTAVGLYQSVVGLLLVLLSNYVVKKINEENALW</sequence>
<evidence type="ECO:0000259" key="8">
    <source>
        <dbReference type="PROSITE" id="PS50928"/>
    </source>
</evidence>
<feature type="transmembrane region" description="Helical" evidence="7">
    <location>
        <begin position="162"/>
        <end position="188"/>
    </location>
</feature>
<dbReference type="InterPro" id="IPR051393">
    <property type="entry name" value="ABC_transporter_permease"/>
</dbReference>
<gene>
    <name evidence="9" type="ORF">ACFO3S_11030</name>
</gene>
<dbReference type="Gene3D" id="1.10.3720.10">
    <property type="entry name" value="MetI-like"/>
    <property type="match status" value="1"/>
</dbReference>
<dbReference type="RefSeq" id="WP_378095351.1">
    <property type="nucleotide sequence ID" value="NZ_JBHSEP010000006.1"/>
</dbReference>
<protein>
    <submittedName>
        <fullName evidence="9">ABC transporter permease</fullName>
    </submittedName>
</protein>
<proteinExistence type="inferred from homology"/>
<name>A0ABV9F9X8_9BACL</name>
<feature type="domain" description="ABC transmembrane type-1" evidence="8">
    <location>
        <begin position="76"/>
        <end position="292"/>
    </location>
</feature>
<dbReference type="EMBL" id="JBHSEP010000006">
    <property type="protein sequence ID" value="MFC4598770.1"/>
    <property type="molecule type" value="Genomic_DNA"/>
</dbReference>
<comment type="caution">
    <text evidence="9">The sequence shown here is derived from an EMBL/GenBank/DDBJ whole genome shotgun (WGS) entry which is preliminary data.</text>
</comment>
<feature type="transmembrane region" description="Helical" evidence="7">
    <location>
        <begin position="208"/>
        <end position="227"/>
    </location>
</feature>
<dbReference type="Proteomes" id="UP001596028">
    <property type="component" value="Unassembled WGS sequence"/>
</dbReference>
<keyword evidence="4 7" id="KW-0812">Transmembrane</keyword>
<evidence type="ECO:0000256" key="4">
    <source>
        <dbReference type="ARBA" id="ARBA00022692"/>
    </source>
</evidence>
<keyword evidence="10" id="KW-1185">Reference proteome</keyword>
<comment type="similarity">
    <text evidence="7">Belongs to the binding-protein-dependent transport system permease family.</text>
</comment>
<dbReference type="InterPro" id="IPR035906">
    <property type="entry name" value="MetI-like_sf"/>
</dbReference>
<dbReference type="SUPFAM" id="SSF161098">
    <property type="entry name" value="MetI-like"/>
    <property type="match status" value="1"/>
</dbReference>
<dbReference type="PANTHER" id="PTHR30193">
    <property type="entry name" value="ABC TRANSPORTER PERMEASE PROTEIN"/>
    <property type="match status" value="1"/>
</dbReference>
<evidence type="ECO:0000256" key="2">
    <source>
        <dbReference type="ARBA" id="ARBA00022448"/>
    </source>
</evidence>
<evidence type="ECO:0000256" key="1">
    <source>
        <dbReference type="ARBA" id="ARBA00004651"/>
    </source>
</evidence>
<feature type="transmembrane region" description="Helical" evidence="7">
    <location>
        <begin position="278"/>
        <end position="296"/>
    </location>
</feature>
<evidence type="ECO:0000313" key="10">
    <source>
        <dbReference type="Proteomes" id="UP001596028"/>
    </source>
</evidence>
<organism evidence="9 10">
    <name type="scientific">Cohnella hongkongensis</name>
    <dbReference type="NCBI Taxonomy" id="178337"/>
    <lineage>
        <taxon>Bacteria</taxon>
        <taxon>Bacillati</taxon>
        <taxon>Bacillota</taxon>
        <taxon>Bacilli</taxon>
        <taxon>Bacillales</taxon>
        <taxon>Paenibacillaceae</taxon>
        <taxon>Cohnella</taxon>
    </lineage>
</organism>
<feature type="transmembrane region" description="Helical" evidence="7">
    <location>
        <begin position="17"/>
        <end position="43"/>
    </location>
</feature>
<reference evidence="10" key="1">
    <citation type="journal article" date="2019" name="Int. J. Syst. Evol. Microbiol.">
        <title>The Global Catalogue of Microorganisms (GCM) 10K type strain sequencing project: providing services to taxonomists for standard genome sequencing and annotation.</title>
        <authorList>
            <consortium name="The Broad Institute Genomics Platform"/>
            <consortium name="The Broad Institute Genome Sequencing Center for Infectious Disease"/>
            <person name="Wu L."/>
            <person name="Ma J."/>
        </authorList>
    </citation>
    <scope>NUCLEOTIDE SEQUENCE [LARGE SCALE GENOMIC DNA]</scope>
    <source>
        <strain evidence="10">CCUG 49571</strain>
    </source>
</reference>
<keyword evidence="6 7" id="KW-0472">Membrane</keyword>
<comment type="subcellular location">
    <subcellularLocation>
        <location evidence="1 7">Cell membrane</location>
        <topology evidence="1 7">Multi-pass membrane protein</topology>
    </subcellularLocation>
</comment>
<feature type="transmembrane region" description="Helical" evidence="7">
    <location>
        <begin position="80"/>
        <end position="102"/>
    </location>
</feature>
<dbReference type="Pfam" id="PF00528">
    <property type="entry name" value="BPD_transp_1"/>
    <property type="match status" value="1"/>
</dbReference>
<feature type="transmembrane region" description="Helical" evidence="7">
    <location>
        <begin position="114"/>
        <end position="135"/>
    </location>
</feature>
<dbReference type="PANTHER" id="PTHR30193:SF44">
    <property type="entry name" value="LACTOSE TRANSPORT SYSTEM PERMEASE PROTEIN LACF"/>
    <property type="match status" value="1"/>
</dbReference>
<keyword evidence="2 7" id="KW-0813">Transport</keyword>